<keyword evidence="1" id="KW-1133">Transmembrane helix</keyword>
<dbReference type="EMBL" id="PDUD01000019">
    <property type="protein sequence ID" value="PHN05939.1"/>
    <property type="molecule type" value="Genomic_DNA"/>
</dbReference>
<dbReference type="AlphaFoldDB" id="A0A2D0NCN3"/>
<evidence type="ECO:0000313" key="3">
    <source>
        <dbReference type="Proteomes" id="UP000223913"/>
    </source>
</evidence>
<sequence>MHHPDQFNLHHAIAHYIDEINNGDLLRGEEYDELFDHLLSDTEALMEDGLSAREAFTLSTDRFGSTGLIRQEYERAKPFASLKSRIVTGMMLFFTVLLLIGLTEHLTILNFLIGDHFHWSARTGRIFDFGLKALLLGGFAAYFTYRLKNYPYFCRLELWLLPLLGGVLPYLLARLWPLVQGPSGLYTYQKDMLSGMLSNSKIMAPAGVLILIVVHYLRRYKDRDRRAVSRTGSRQSVVFMFFFYLLVIQAGIKIMSFVSFYGGQWMGLTETGISNFDLILKCLFVDGMAIFLFLKRKKPQMFGRRENWMLPLLAMILFPIVDYMYVILSIMDPMTRKFMRTFVTNSYMINAFALLLLLILTFVMVAQEQRRLTKGLG</sequence>
<protein>
    <submittedName>
        <fullName evidence="2">Uncharacterized protein</fullName>
    </submittedName>
</protein>
<feature type="transmembrane region" description="Helical" evidence="1">
    <location>
        <begin position="196"/>
        <end position="217"/>
    </location>
</feature>
<feature type="transmembrane region" description="Helical" evidence="1">
    <location>
        <begin position="307"/>
        <end position="327"/>
    </location>
</feature>
<feature type="transmembrane region" description="Helical" evidence="1">
    <location>
        <begin position="278"/>
        <end position="295"/>
    </location>
</feature>
<proteinExistence type="predicted"/>
<accession>A0A2D0NCN3</accession>
<gene>
    <name evidence="2" type="ORF">CRP01_13245</name>
</gene>
<feature type="transmembrane region" description="Helical" evidence="1">
    <location>
        <begin position="126"/>
        <end position="145"/>
    </location>
</feature>
<dbReference type="RefSeq" id="WP_099150532.1">
    <property type="nucleotide sequence ID" value="NZ_PDUD01000019.1"/>
</dbReference>
<feature type="transmembrane region" description="Helical" evidence="1">
    <location>
        <begin position="237"/>
        <end position="258"/>
    </location>
</feature>
<keyword evidence="3" id="KW-1185">Reference proteome</keyword>
<reference evidence="2 3" key="1">
    <citation type="submission" date="2017-10" db="EMBL/GenBank/DDBJ databases">
        <title>The draft genome sequence of Lewinella nigricans NBRC 102662.</title>
        <authorList>
            <person name="Wang K."/>
        </authorList>
    </citation>
    <scope>NUCLEOTIDE SEQUENCE [LARGE SCALE GENOMIC DNA]</scope>
    <source>
        <strain evidence="2 3">NBRC 102662</strain>
    </source>
</reference>
<keyword evidence="1" id="KW-0472">Membrane</keyword>
<organism evidence="2 3">
    <name type="scientific">Flavilitoribacter nigricans (strain ATCC 23147 / DSM 23189 / NBRC 102662 / NCIMB 1420 / SS-2)</name>
    <name type="common">Lewinella nigricans</name>
    <dbReference type="NCBI Taxonomy" id="1122177"/>
    <lineage>
        <taxon>Bacteria</taxon>
        <taxon>Pseudomonadati</taxon>
        <taxon>Bacteroidota</taxon>
        <taxon>Saprospiria</taxon>
        <taxon>Saprospirales</taxon>
        <taxon>Lewinellaceae</taxon>
        <taxon>Flavilitoribacter</taxon>
    </lineage>
</organism>
<feature type="transmembrane region" description="Helical" evidence="1">
    <location>
        <begin position="347"/>
        <end position="366"/>
    </location>
</feature>
<dbReference type="Proteomes" id="UP000223913">
    <property type="component" value="Unassembled WGS sequence"/>
</dbReference>
<feature type="transmembrane region" description="Helical" evidence="1">
    <location>
        <begin position="91"/>
        <end position="114"/>
    </location>
</feature>
<evidence type="ECO:0000313" key="2">
    <source>
        <dbReference type="EMBL" id="PHN05939.1"/>
    </source>
</evidence>
<feature type="transmembrane region" description="Helical" evidence="1">
    <location>
        <begin position="157"/>
        <end position="176"/>
    </location>
</feature>
<keyword evidence="1" id="KW-0812">Transmembrane</keyword>
<comment type="caution">
    <text evidence="2">The sequence shown here is derived from an EMBL/GenBank/DDBJ whole genome shotgun (WGS) entry which is preliminary data.</text>
</comment>
<evidence type="ECO:0000256" key="1">
    <source>
        <dbReference type="SAM" id="Phobius"/>
    </source>
</evidence>
<name>A0A2D0NCN3_FLAN2</name>